<reference evidence="3" key="1">
    <citation type="submission" date="2020-04" db="EMBL/GenBank/DDBJ databases">
        <title>Analysis of mating type loci in Filobasidium floriforme.</title>
        <authorList>
            <person name="Nowrousian M."/>
        </authorList>
    </citation>
    <scope>NUCLEOTIDE SEQUENCE</scope>
    <source>
        <strain evidence="3">CBS 6242</strain>
    </source>
</reference>
<dbReference type="Pfam" id="PF12738">
    <property type="entry name" value="PTCB-BRCT"/>
    <property type="match status" value="1"/>
</dbReference>
<dbReference type="SUPFAM" id="SSF52113">
    <property type="entry name" value="BRCT domain"/>
    <property type="match status" value="3"/>
</dbReference>
<feature type="region of interest" description="Disordered" evidence="1">
    <location>
        <begin position="603"/>
        <end position="839"/>
    </location>
</feature>
<comment type="caution">
    <text evidence="3">The sequence shown here is derived from an EMBL/GenBank/DDBJ whole genome shotgun (WGS) entry which is preliminary data.</text>
</comment>
<feature type="compositionally biased region" description="Basic residues" evidence="1">
    <location>
        <begin position="820"/>
        <end position="829"/>
    </location>
</feature>
<dbReference type="InterPro" id="IPR036420">
    <property type="entry name" value="BRCT_dom_sf"/>
</dbReference>
<evidence type="ECO:0000256" key="1">
    <source>
        <dbReference type="SAM" id="MobiDB-lite"/>
    </source>
</evidence>
<feature type="compositionally biased region" description="Basic and acidic residues" evidence="1">
    <location>
        <begin position="830"/>
        <end position="839"/>
    </location>
</feature>
<feature type="compositionally biased region" description="Basic and acidic residues" evidence="1">
    <location>
        <begin position="87"/>
        <end position="113"/>
    </location>
</feature>
<dbReference type="InterPro" id="IPR001357">
    <property type="entry name" value="BRCT_dom"/>
</dbReference>
<feature type="compositionally biased region" description="Low complexity" evidence="1">
    <location>
        <begin position="719"/>
        <end position="731"/>
    </location>
</feature>
<sequence length="1051" mass="115796">MDEPNGIEIPPIENEMTGKITPVPIAAGPMEPNRMNVHNPPNPNLPTDRPIDYCFSNMIYWLDDSISSEQRDVLDRLLRERGGRPVARRGDNIEADHLDDGHTNGELGERDVDMAALVPTPDHAPTNDNNPVNSDPREQDQNPTPILLNPSMARFDIDACTHIITRSWNILERRIIEQDPGLRERLNSGNGNGEDGGGGAGLWIVKPEWVTRSVIVGLQSPQHYSPDPKLIFSGIIINCAEGFPAGDIDAIYGAVNTFGGQHRRFATKEITHMICVQPTPQQFKTITETGLGIKIVLPEWIQECIKLRRLVPVEPFEFTSATTPPPIRNALLVDPETSAGKVKRAFIDQDDHQRTLLWTSKRDIDQVFVQEQDPNAVQQTGVFAGKRVLLGIELGINAQTKEALDQWVIMAGGVAVSGEAELESCDVYITKWREGPGYSAAIKLGKTVGTLMWFYYVLRVGRLTSPMDELLHYPVPRDGVTGFAGLKIAITNYTGDSREYLKKLITAMGGTWTNDMARTENTHLVAANTHSDKVQRARHWGINTVNHFWLEDCFVRWERVGEGHPRYTDFPPGVNYMSLLGSTHLSDETLARWTRKAMAMGEEEEMGAVEQDVQLGDPTQPTPSASARPRTPGPARVPAKSDVDGGSGLDGDHDMDLADETTPKAGPSRQVQASRSASPIPKKTPASKRSKRRSESLAGSADEDRPAPSTTKRRRKEAMPAAPAEDAQPAPTGRARRQAATKAEDAVHAMAEDMNLYNREKKRKDIIPPSERKAARVIEDGDTSDATTKRGRRRSSRLDTETEAEAEDGEVGVKPQAKSSRSKKQPTKRKTSDERESVAEDVKPVVDGISIYLATTGTVLTAAQNKFFKKHGVVVTDDGKKVTHLVADSMKRTPKFLVAMNAAPIVVTTSWVEACVKADALVDEADHLLNDTKNEKKHGFKLAEALERAAEAKERGGLMIGHRLIVTAGLKPTLPLIKDLVTTAGGTVELHSNSKRLNVEPGAKTYLISCKEDRATWKAYEEKGVPIVGKEYVLQGIWSMRLEPDKHVCES</sequence>
<keyword evidence="4" id="KW-1185">Reference proteome</keyword>
<dbReference type="Pfam" id="PF00533">
    <property type="entry name" value="BRCT"/>
    <property type="match status" value="1"/>
</dbReference>
<dbReference type="PROSITE" id="PS50172">
    <property type="entry name" value="BRCT"/>
    <property type="match status" value="3"/>
</dbReference>
<evidence type="ECO:0000313" key="4">
    <source>
        <dbReference type="Proteomes" id="UP000812966"/>
    </source>
</evidence>
<dbReference type="GO" id="GO:0006302">
    <property type="term" value="P:double-strand break repair"/>
    <property type="evidence" value="ECO:0007669"/>
    <property type="project" value="TreeGrafter"/>
</dbReference>
<dbReference type="GO" id="GO:0005634">
    <property type="term" value="C:nucleus"/>
    <property type="evidence" value="ECO:0007669"/>
    <property type="project" value="TreeGrafter"/>
</dbReference>
<organism evidence="3 4">
    <name type="scientific">Filobasidium floriforme</name>
    <dbReference type="NCBI Taxonomy" id="5210"/>
    <lineage>
        <taxon>Eukaryota</taxon>
        <taxon>Fungi</taxon>
        <taxon>Dikarya</taxon>
        <taxon>Basidiomycota</taxon>
        <taxon>Agaricomycotina</taxon>
        <taxon>Tremellomycetes</taxon>
        <taxon>Filobasidiales</taxon>
        <taxon>Filobasidiaceae</taxon>
        <taxon>Filobasidium</taxon>
    </lineage>
</organism>
<evidence type="ECO:0000259" key="2">
    <source>
        <dbReference type="PROSITE" id="PS50172"/>
    </source>
</evidence>
<dbReference type="GO" id="GO:0035361">
    <property type="term" value="C:Cul8-RING ubiquitin ligase complex"/>
    <property type="evidence" value="ECO:0007669"/>
    <property type="project" value="TreeGrafter"/>
</dbReference>
<dbReference type="Proteomes" id="UP000812966">
    <property type="component" value="Unassembled WGS sequence"/>
</dbReference>
<dbReference type="InterPro" id="IPR053036">
    <property type="entry name" value="CellCycle_DNARepair_Reg"/>
</dbReference>
<dbReference type="SMART" id="SM00292">
    <property type="entry name" value="BRCT"/>
    <property type="match status" value="4"/>
</dbReference>
<dbReference type="Pfam" id="PF16589">
    <property type="entry name" value="BRCT_2"/>
    <property type="match status" value="1"/>
</dbReference>
<accession>A0A8K0NLJ2</accession>
<name>A0A8K0NLJ2_9TREE</name>
<feature type="compositionally biased region" description="Basic and acidic residues" evidence="1">
    <location>
        <begin position="742"/>
        <end position="751"/>
    </location>
</feature>
<feature type="domain" description="BRCT" evidence="2">
    <location>
        <begin position="841"/>
        <end position="929"/>
    </location>
</feature>
<feature type="domain" description="BRCT" evidence="2">
    <location>
        <begin position="483"/>
        <end position="554"/>
    </location>
</feature>
<dbReference type="EMBL" id="JABELV010000325">
    <property type="protein sequence ID" value="KAG7527331.1"/>
    <property type="molecule type" value="Genomic_DNA"/>
</dbReference>
<gene>
    <name evidence="3" type="ORF">FFLO_07042</name>
</gene>
<dbReference type="PANTHER" id="PTHR47667">
    <property type="entry name" value="REGULATOR OF TY1 TRANSPOSITION PROTEIN 107"/>
    <property type="match status" value="1"/>
</dbReference>
<dbReference type="Gene3D" id="3.40.50.10190">
    <property type="entry name" value="BRCT domain"/>
    <property type="match status" value="4"/>
</dbReference>
<feature type="region of interest" description="Disordered" evidence="1">
    <location>
        <begin position="87"/>
        <end position="148"/>
    </location>
</feature>
<feature type="compositionally biased region" description="Basic and acidic residues" evidence="1">
    <location>
        <begin position="763"/>
        <end position="779"/>
    </location>
</feature>
<feature type="domain" description="BRCT" evidence="2">
    <location>
        <begin position="227"/>
        <end position="318"/>
    </location>
</feature>
<proteinExistence type="predicted"/>
<feature type="compositionally biased region" description="Acidic residues" evidence="1">
    <location>
        <begin position="801"/>
        <end position="810"/>
    </location>
</feature>
<dbReference type="CDD" id="cd18432">
    <property type="entry name" value="BRCT_PAXIP1_rpt6_like"/>
    <property type="match status" value="1"/>
</dbReference>
<evidence type="ECO:0000313" key="3">
    <source>
        <dbReference type="EMBL" id="KAG7527331.1"/>
    </source>
</evidence>
<dbReference type="Pfam" id="PF16770">
    <property type="entry name" value="RTT107_BRCT_5"/>
    <property type="match status" value="1"/>
</dbReference>
<dbReference type="GO" id="GO:1990683">
    <property type="term" value="P:DNA double-strand break attachment to nuclear envelope"/>
    <property type="evidence" value="ECO:0007669"/>
    <property type="project" value="TreeGrafter"/>
</dbReference>
<protein>
    <recommendedName>
        <fullName evidence="2">BRCT domain-containing protein</fullName>
    </recommendedName>
</protein>
<dbReference type="PANTHER" id="PTHR47667:SF1">
    <property type="entry name" value="REGULATOR OF TY1 TRANSPOSITION PROTEIN 107"/>
    <property type="match status" value="1"/>
</dbReference>
<dbReference type="AlphaFoldDB" id="A0A8K0NLJ2"/>